<organism evidence="2 3">
    <name type="scientific">[Candida] railenensis</name>
    <dbReference type="NCBI Taxonomy" id="45579"/>
    <lineage>
        <taxon>Eukaryota</taxon>
        <taxon>Fungi</taxon>
        <taxon>Dikarya</taxon>
        <taxon>Ascomycota</taxon>
        <taxon>Saccharomycotina</taxon>
        <taxon>Pichiomycetes</taxon>
        <taxon>Debaryomycetaceae</taxon>
        <taxon>Kurtzmaniella</taxon>
    </lineage>
</organism>
<feature type="region of interest" description="Disordered" evidence="1">
    <location>
        <begin position="241"/>
        <end position="271"/>
    </location>
</feature>
<dbReference type="Proteomes" id="UP000837801">
    <property type="component" value="Unassembled WGS sequence"/>
</dbReference>
<dbReference type="Pfam" id="PF10384">
    <property type="entry name" value="Scm3"/>
    <property type="match status" value="1"/>
</dbReference>
<accession>A0A9P0QU50</accession>
<gene>
    <name evidence="2" type="ORF">CLIB1423_21S01332</name>
</gene>
<name>A0A9P0QU50_9ASCO</name>
<dbReference type="InterPro" id="IPR018465">
    <property type="entry name" value="Scm3/HJURP"/>
</dbReference>
<dbReference type="EMBL" id="CAKXYY010000021">
    <property type="protein sequence ID" value="CAH2355078.1"/>
    <property type="molecule type" value="Genomic_DNA"/>
</dbReference>
<reference evidence="2" key="1">
    <citation type="submission" date="2022-03" db="EMBL/GenBank/DDBJ databases">
        <authorList>
            <person name="Legras J.-L."/>
            <person name="Devillers H."/>
            <person name="Grondin C."/>
        </authorList>
    </citation>
    <scope>NUCLEOTIDE SEQUENCE</scope>
    <source>
        <strain evidence="2">CLIB 1423</strain>
    </source>
</reference>
<evidence type="ECO:0000313" key="2">
    <source>
        <dbReference type="EMBL" id="CAH2355078.1"/>
    </source>
</evidence>
<dbReference type="GO" id="GO:0046982">
    <property type="term" value="F:protein heterodimerization activity"/>
    <property type="evidence" value="ECO:0007669"/>
    <property type="project" value="InterPro"/>
</dbReference>
<dbReference type="Gene3D" id="1.10.20.10">
    <property type="entry name" value="Histone, subunit A"/>
    <property type="match status" value="1"/>
</dbReference>
<dbReference type="OrthoDB" id="2420608at2759"/>
<sequence>MNRLHHDQYSSRRYTEKSIPIEYSEEDDDYVVENYNEFEYNQSEGERHSDIKKLKKQSISRLHNKWNDILERYSRIDDSKESDEIDIITGDIITDNGHLRSMGINQERNPNNRSLSNIWSVNFDWENDNLNAKRKESRLKKKKSELRAKLKEQDLFHVYKDTTKRVLEDPKNREVCNDNMLLLTPSPVKRARLEKENESKAPPPPKLFQNELNGLMPNLMRDLGSSSSNNVDLMTDSATELIDNEDSDPGSASDSLSERSSSFDDEYSIVSSPLQPKSKRSIYNCAFENCHYCTGNKSLYQSHLLEKHSVTLRELGYPVSLDGSATQNDTISLSSKRELLRDFPLVLEVPPIPDTFNGRPIVCGHKMSNGLECKKFFLDDLQDHKCSHKRQVLLCPLLGCGFMTDEGYLSWRNHFIEEGHCREYVSSKSMNAFNGQQTHDDGYDSIEELFSD</sequence>
<feature type="compositionally biased region" description="Low complexity" evidence="1">
    <location>
        <begin position="251"/>
        <end position="260"/>
    </location>
</feature>
<proteinExistence type="predicted"/>
<dbReference type="AlphaFoldDB" id="A0A9P0QU50"/>
<protein>
    <submittedName>
        <fullName evidence="2">Uncharacterized protein</fullName>
    </submittedName>
</protein>
<dbReference type="GO" id="GO:0005634">
    <property type="term" value="C:nucleus"/>
    <property type="evidence" value="ECO:0007669"/>
    <property type="project" value="InterPro"/>
</dbReference>
<dbReference type="InterPro" id="IPR009072">
    <property type="entry name" value="Histone-fold"/>
</dbReference>
<comment type="caution">
    <text evidence="2">The sequence shown here is derived from an EMBL/GenBank/DDBJ whole genome shotgun (WGS) entry which is preliminary data.</text>
</comment>
<evidence type="ECO:0000256" key="1">
    <source>
        <dbReference type="SAM" id="MobiDB-lite"/>
    </source>
</evidence>
<keyword evidence="3" id="KW-1185">Reference proteome</keyword>
<dbReference type="GO" id="GO:0042393">
    <property type="term" value="F:histone binding"/>
    <property type="evidence" value="ECO:0007669"/>
    <property type="project" value="InterPro"/>
</dbReference>
<evidence type="ECO:0000313" key="3">
    <source>
        <dbReference type="Proteomes" id="UP000837801"/>
    </source>
</evidence>